<evidence type="ECO:0000313" key="1">
    <source>
        <dbReference type="EMBL" id="EMG35833.1"/>
    </source>
</evidence>
<dbReference type="PIRSF" id="PIRSF004764">
    <property type="entry name" value="YmfJ"/>
    <property type="match status" value="1"/>
</dbReference>
<evidence type="ECO:0008006" key="3">
    <source>
        <dbReference type="Google" id="ProtNLM"/>
    </source>
</evidence>
<accession>M5Q0N4</accession>
<dbReference type="AlphaFoldDB" id="M5Q0N4"/>
<proteinExistence type="predicted"/>
<dbReference type="InterPro" id="IPR024702">
    <property type="entry name" value="Uncharacterised_YmfJ"/>
</dbReference>
<protein>
    <recommendedName>
        <fullName evidence="3">DUF3243 domain-containing protein</fullName>
    </recommendedName>
</protein>
<gene>
    <name evidence="1" type="ORF">PCS_03316</name>
</gene>
<dbReference type="Proteomes" id="UP000011922">
    <property type="component" value="Unassembled WGS sequence"/>
</dbReference>
<dbReference type="InterPro" id="IPR021637">
    <property type="entry name" value="DUF3243"/>
</dbReference>
<dbReference type="EMBL" id="AOSV01000038">
    <property type="protein sequence ID" value="EMG35833.1"/>
    <property type="molecule type" value="Genomic_DNA"/>
</dbReference>
<reference evidence="1 2" key="1">
    <citation type="journal article" date="2013" name="Genome Announc.">
        <title>Draft Genome Sequence for Desulfovibrio africanus Strain PCS.</title>
        <authorList>
            <person name="Brown S.D."/>
            <person name="Utturkar S.M."/>
            <person name="Arkin A.P."/>
            <person name="Deutschbauer A.M."/>
            <person name="Elias D.A."/>
            <person name="Hazen T.C."/>
            <person name="Chakraborty R."/>
        </authorList>
    </citation>
    <scope>NUCLEOTIDE SEQUENCE [LARGE SCALE GENOMIC DNA]</scope>
    <source>
        <strain evidence="1 2">PCS</strain>
    </source>
</reference>
<name>M5Q0N4_DESAF</name>
<dbReference type="OrthoDB" id="2382009at2"/>
<dbReference type="Pfam" id="PF11588">
    <property type="entry name" value="DUF3243"/>
    <property type="match status" value="1"/>
</dbReference>
<comment type="caution">
    <text evidence="1">The sequence shown here is derived from an EMBL/GenBank/DDBJ whole genome shotgun (WGS) entry which is preliminary data.</text>
</comment>
<dbReference type="PATRIC" id="fig|1262666.3.peg.3369"/>
<dbReference type="InterPro" id="IPR038292">
    <property type="entry name" value="YmfJ/YflH_sf"/>
</dbReference>
<evidence type="ECO:0000313" key="2">
    <source>
        <dbReference type="Proteomes" id="UP000011922"/>
    </source>
</evidence>
<organism evidence="1 2">
    <name type="scientific">Desulfocurvibacter africanus PCS</name>
    <dbReference type="NCBI Taxonomy" id="1262666"/>
    <lineage>
        <taxon>Bacteria</taxon>
        <taxon>Pseudomonadati</taxon>
        <taxon>Thermodesulfobacteriota</taxon>
        <taxon>Desulfovibrionia</taxon>
        <taxon>Desulfovibrionales</taxon>
        <taxon>Desulfovibrionaceae</taxon>
        <taxon>Desulfocurvibacter</taxon>
    </lineage>
</organism>
<dbReference type="RefSeq" id="WP_005989213.1">
    <property type="nucleotide sequence ID" value="NZ_AOSV01000038.1"/>
</dbReference>
<dbReference type="Gene3D" id="1.10.760.20">
    <property type="entry name" value="Protein of unknown function DUF3243"/>
    <property type="match status" value="1"/>
</dbReference>
<sequence length="94" mass="10674">MQEQSKCIASMEFMNDWKTWRETLSDNIGRARSLGVSEDTIKSMAVRVGNYLSENVCPGTKEEQVLKELWDVGTPEERKCLASMIFKSVTGTEH</sequence>